<evidence type="ECO:0000313" key="1">
    <source>
        <dbReference type="EMBL" id="KAG2173561.1"/>
    </source>
</evidence>
<evidence type="ECO:0000313" key="2">
    <source>
        <dbReference type="Proteomes" id="UP000612746"/>
    </source>
</evidence>
<dbReference type="EMBL" id="JAEPRA010000018">
    <property type="protein sequence ID" value="KAG2173561.1"/>
    <property type="molecule type" value="Genomic_DNA"/>
</dbReference>
<reference evidence="1" key="1">
    <citation type="submission" date="2020-12" db="EMBL/GenBank/DDBJ databases">
        <title>Metabolic potential, ecology and presence of endohyphal bacteria is reflected in genomic diversity of Mucoromycotina.</title>
        <authorList>
            <person name="Muszewska A."/>
            <person name="Okrasinska A."/>
            <person name="Steczkiewicz K."/>
            <person name="Drgas O."/>
            <person name="Orlowska M."/>
            <person name="Perlinska-Lenart U."/>
            <person name="Aleksandrzak-Piekarczyk T."/>
            <person name="Szatraj K."/>
            <person name="Zielenkiewicz U."/>
            <person name="Pilsyk S."/>
            <person name="Malc E."/>
            <person name="Mieczkowski P."/>
            <person name="Kruszewska J.S."/>
            <person name="Biernat P."/>
            <person name="Pawlowska J."/>
        </authorList>
    </citation>
    <scope>NUCLEOTIDE SEQUENCE</scope>
    <source>
        <strain evidence="1">WA0000051536</strain>
    </source>
</reference>
<organism evidence="1 2">
    <name type="scientific">Umbelopsis vinacea</name>
    <dbReference type="NCBI Taxonomy" id="44442"/>
    <lineage>
        <taxon>Eukaryota</taxon>
        <taxon>Fungi</taxon>
        <taxon>Fungi incertae sedis</taxon>
        <taxon>Mucoromycota</taxon>
        <taxon>Mucoromycotina</taxon>
        <taxon>Umbelopsidomycetes</taxon>
        <taxon>Umbelopsidales</taxon>
        <taxon>Umbelopsidaceae</taxon>
        <taxon>Umbelopsis</taxon>
    </lineage>
</organism>
<proteinExistence type="predicted"/>
<dbReference type="Proteomes" id="UP000612746">
    <property type="component" value="Unassembled WGS sequence"/>
</dbReference>
<name>A0A8H7PGJ7_9FUNG</name>
<keyword evidence="2" id="KW-1185">Reference proteome</keyword>
<accession>A0A8H7PGJ7</accession>
<protein>
    <submittedName>
        <fullName evidence="1">Uncharacterized protein</fullName>
    </submittedName>
</protein>
<dbReference type="AlphaFoldDB" id="A0A8H7PGJ7"/>
<gene>
    <name evidence="1" type="ORF">INT44_007152</name>
</gene>
<comment type="caution">
    <text evidence="1">The sequence shown here is derived from an EMBL/GenBank/DDBJ whole genome shotgun (WGS) entry which is preliminary data.</text>
</comment>
<dbReference type="OrthoDB" id="31616at2759"/>
<sequence>MLFTSALLARLTDYFALDFGQSDANWLSNPAAAKSNSDAKLVRNSSDTDWFMGEFPLALLFKYFSDTSILEKIKSKGYNVEFELNTVDPFVHKITLADRSKGTIEVIFQGFYRRKLYQLQDFKTFQRLGRSTAPISSFIPHISTGRLIDQLRQLYGSLAISSTTIEWMCLQDPRAKFTYQRPQLPGQQYPGLGMSNDILSLTITMAREQLRDAVCVQPDHFHNALFFQRKGFMYLNPAYQAVFDVLCENLEDDIRTHGLAYVSWAIQYGYVKDCNGSAFRFKFGGVPFSWQLEEQLYPVSDKLRTVFDSLAYWDIYSQYKQQCSAYFLNHQETIAIAQYSCTKQKLVKYHHTVIGGLHRRSSSHNFQMLDAWNQAGARPDSVC</sequence>